<keyword evidence="3" id="KW-1185">Reference proteome</keyword>
<dbReference type="InterPro" id="IPR043504">
    <property type="entry name" value="Peptidase_S1_PA_chymotrypsin"/>
</dbReference>
<dbReference type="PANTHER" id="PTHR24260">
    <property type="match status" value="1"/>
</dbReference>
<dbReference type="Gene3D" id="2.40.10.10">
    <property type="entry name" value="Trypsin-like serine proteases"/>
    <property type="match status" value="1"/>
</dbReference>
<dbReference type="SUPFAM" id="SSF50494">
    <property type="entry name" value="Trypsin-like serine proteases"/>
    <property type="match status" value="1"/>
</dbReference>
<dbReference type="PRINTS" id="PR00722">
    <property type="entry name" value="CHYMOTRYPSIN"/>
</dbReference>
<comment type="caution">
    <text evidence="2">The sequence shown here is derived from an EMBL/GenBank/DDBJ whole genome shotgun (WGS) entry which is preliminary data.</text>
</comment>
<dbReference type="InterPro" id="IPR001254">
    <property type="entry name" value="Trypsin_dom"/>
</dbReference>
<dbReference type="EMBL" id="JAAXOY010000595">
    <property type="protein sequence ID" value="NKY41162.1"/>
    <property type="molecule type" value="Genomic_DNA"/>
</dbReference>
<dbReference type="RefSeq" id="WP_168680363.1">
    <property type="nucleotide sequence ID" value="NZ_JAAXOY010000595.1"/>
</dbReference>
<name>A0ABX1K4I1_9CELL</name>
<feature type="non-terminal residue" evidence="2">
    <location>
        <position position="1"/>
    </location>
</feature>
<organism evidence="2 3">
    <name type="scientific">Cellulomonas septica</name>
    <dbReference type="NCBI Taxonomy" id="285080"/>
    <lineage>
        <taxon>Bacteria</taxon>
        <taxon>Bacillati</taxon>
        <taxon>Actinomycetota</taxon>
        <taxon>Actinomycetes</taxon>
        <taxon>Micrococcales</taxon>
        <taxon>Cellulomonadaceae</taxon>
        <taxon>Cellulomonas</taxon>
    </lineage>
</organism>
<dbReference type="SMART" id="SM00020">
    <property type="entry name" value="Tryp_SPc"/>
    <property type="match status" value="1"/>
</dbReference>
<dbReference type="InterPro" id="IPR051333">
    <property type="entry name" value="CLIP_Serine_Protease"/>
</dbReference>
<proteinExistence type="predicted"/>
<reference evidence="2 3" key="1">
    <citation type="submission" date="2020-04" db="EMBL/GenBank/DDBJ databases">
        <title>MicrobeNet Type strains.</title>
        <authorList>
            <person name="Nicholson A.C."/>
        </authorList>
    </citation>
    <scope>NUCLEOTIDE SEQUENCE [LARGE SCALE GENOMIC DNA]</scope>
    <source>
        <strain evidence="2 3">ATCC BAA-787</strain>
    </source>
</reference>
<evidence type="ECO:0000313" key="3">
    <source>
        <dbReference type="Proteomes" id="UP000777774"/>
    </source>
</evidence>
<dbReference type="InterPro" id="IPR009003">
    <property type="entry name" value="Peptidase_S1_PA"/>
</dbReference>
<evidence type="ECO:0000259" key="1">
    <source>
        <dbReference type="PROSITE" id="PS50240"/>
    </source>
</evidence>
<dbReference type="PANTHER" id="PTHR24260:SF136">
    <property type="entry name" value="GH08193P-RELATED"/>
    <property type="match status" value="1"/>
</dbReference>
<sequence length="513" mass="52669">LALACVGVPAAFAVQGTTPTGPTAAATVRLEIGADRACSGALLGPWWVLTAASCFTDPAGGALVEGRPTQPTKATVGRVDLTGTAGRVLGVDLLVPHPDHDVVLARLSAPVGDVAAVKVATAAPVVGEALTVTGYGRTGIDLVPDTAHVATFTVGAVAGGTIDLEAQSAGATICKGDAGGPTLRTTSSGVELVAIHHTAYQGGCLGSTATKQAATETRVDTLAGWITQNTVKSCGPTPAPAPAQQPVADGQLIRTPNGTISIVAGGAKYGLSYAQWAAMGLRGYTDVSDATAATLVDVPRDGTFLRNPADGGIYKIVSGTRYRLSATEWQALGSPGYTDVPVEFINRAPDAAAGGPALLRDPANGSIYQVVGCSRYPLTLAQWQALGSPPYQPAPAGLISRIPTGVPTEPALLRDRTDGGIYQVAGTAKYRLSMAEWQALGSKPYTEVPPALLAQVTRTIPTRHVLLRNASTGEIFQVVGGAKRKLSSEQWLAMDDRTYVDVPVGWLGAIPSW</sequence>
<dbReference type="PROSITE" id="PS50240">
    <property type="entry name" value="TRYPSIN_DOM"/>
    <property type="match status" value="1"/>
</dbReference>
<protein>
    <submittedName>
        <fullName evidence="2">Trypsin-like serine protease</fullName>
    </submittedName>
</protein>
<accession>A0ABX1K4I1</accession>
<feature type="domain" description="Peptidase S1" evidence="1">
    <location>
        <begin position="13"/>
        <end position="282"/>
    </location>
</feature>
<evidence type="ECO:0000313" key="2">
    <source>
        <dbReference type="EMBL" id="NKY41162.1"/>
    </source>
</evidence>
<dbReference type="InterPro" id="IPR001314">
    <property type="entry name" value="Peptidase_S1A"/>
</dbReference>
<dbReference type="Pfam" id="PF00089">
    <property type="entry name" value="Trypsin"/>
    <property type="match status" value="1"/>
</dbReference>
<gene>
    <name evidence="2" type="ORF">HGA02_17030</name>
</gene>
<dbReference type="Proteomes" id="UP000777774">
    <property type="component" value="Unassembled WGS sequence"/>
</dbReference>